<reference evidence="13" key="1">
    <citation type="submission" date="2014-03" db="EMBL/GenBank/DDBJ databases">
        <title>Complete genome of Pseudomonas balearica DSM 6083T, a sewage water isolate from an enrichment with 2-methylnaphthalene.</title>
        <authorList>
            <person name="Salva-Serra F."/>
            <person name="Jaen-Luchoro D."/>
            <person name="Busquets A."/>
            <person name="Pena A."/>
            <person name="Gomila M."/>
            <person name="Bosch R."/>
            <person name="Nogales B."/>
            <person name="Garcia-Valdes E."/>
            <person name="Lalucat J."/>
            <person name="Bennasar A."/>
        </authorList>
    </citation>
    <scope>NUCLEOTIDE SEQUENCE [LARGE SCALE GENOMIC DNA]</scope>
    <source>
        <strain evidence="13">DSM 6083</strain>
    </source>
</reference>
<dbReference type="Proteomes" id="UP000182276">
    <property type="component" value="Unassembled WGS sequence"/>
</dbReference>
<evidence type="ECO:0000256" key="7">
    <source>
        <dbReference type="ARBA" id="ARBA00023136"/>
    </source>
</evidence>
<dbReference type="EMBL" id="FNHO01000017">
    <property type="protein sequence ID" value="SDM97807.1"/>
    <property type="molecule type" value="Genomic_DNA"/>
</dbReference>
<evidence type="ECO:0000256" key="4">
    <source>
        <dbReference type="ARBA" id="ARBA00022519"/>
    </source>
</evidence>
<dbReference type="Proteomes" id="UP000031271">
    <property type="component" value="Chromosome"/>
</dbReference>
<dbReference type="GO" id="GO:0022857">
    <property type="term" value="F:transmembrane transporter activity"/>
    <property type="evidence" value="ECO:0007669"/>
    <property type="project" value="UniProtKB-UniRule"/>
</dbReference>
<dbReference type="PANTHER" id="PTHR35011">
    <property type="entry name" value="2,3-DIKETO-L-GULONATE TRAP TRANSPORTER SMALL PERMEASE PROTEIN YIAM"/>
    <property type="match status" value="1"/>
</dbReference>
<dbReference type="GO" id="GO:0015740">
    <property type="term" value="P:C4-dicarboxylate transport"/>
    <property type="evidence" value="ECO:0007669"/>
    <property type="project" value="TreeGrafter"/>
</dbReference>
<dbReference type="InterPro" id="IPR007387">
    <property type="entry name" value="TRAP_DctQ"/>
</dbReference>
<evidence type="ECO:0000313" key="12">
    <source>
        <dbReference type="EMBL" id="SDM97807.1"/>
    </source>
</evidence>
<sequence length="210" mass="23220">MNALRRVWDHFEEGFIAFLLAAMTLVTFVYVILNNLYTVFYDLADRFPGAEDFFFAVGDFIIGLAQAMTWSTALTKALFAWLIFFGLAYGVRTAGHIGVDALVKLAPAGVQRVIAIIACLFCLGYAGLLTVASFEWIQTLFIANIGAEDLGHVGVKQWHIGLIVPVGFAMVFIRFGEIFVRLLRKQQIGLGLADEAAEATRLSEHEEPKP</sequence>
<keyword evidence="14" id="KW-1185">Reference proteome</keyword>
<feature type="transmembrane region" description="Helical" evidence="9">
    <location>
        <begin position="115"/>
        <end position="137"/>
    </location>
</feature>
<dbReference type="KEGG" id="pbm:CL52_20200"/>
<comment type="caution">
    <text evidence="9">Lacks conserved residue(s) required for the propagation of feature annotation.</text>
</comment>
<dbReference type="RefSeq" id="WP_041109020.1">
    <property type="nucleotide sequence ID" value="NZ_CP007511.1"/>
</dbReference>
<evidence type="ECO:0000256" key="9">
    <source>
        <dbReference type="RuleBase" id="RU369079"/>
    </source>
</evidence>
<gene>
    <name evidence="11" type="ORF">CL52_20200</name>
    <name evidence="12" type="ORF">SAMN05660875_1173</name>
</gene>
<comment type="subcellular location">
    <subcellularLocation>
        <location evidence="1 9">Cell inner membrane</location>
        <topology evidence="1 9">Multi-pass membrane protein</topology>
    </subcellularLocation>
</comment>
<keyword evidence="6 9" id="KW-1133">Transmembrane helix</keyword>
<organism evidence="11 13">
    <name type="scientific">Stutzerimonas balearica DSM 6083</name>
    <dbReference type="NCBI Taxonomy" id="1123016"/>
    <lineage>
        <taxon>Bacteria</taxon>
        <taxon>Pseudomonadati</taxon>
        <taxon>Pseudomonadota</taxon>
        <taxon>Gammaproteobacteria</taxon>
        <taxon>Pseudomonadales</taxon>
        <taxon>Pseudomonadaceae</taxon>
        <taxon>Stutzerimonas</taxon>
    </lineage>
</organism>
<evidence type="ECO:0000256" key="8">
    <source>
        <dbReference type="ARBA" id="ARBA00038436"/>
    </source>
</evidence>
<keyword evidence="7 9" id="KW-0472">Membrane</keyword>
<comment type="subunit">
    <text evidence="9">The complex comprises the extracytoplasmic solute receptor protein and the two transmembrane proteins.</text>
</comment>
<feature type="transmembrane region" description="Helical" evidence="9">
    <location>
        <begin position="53"/>
        <end position="73"/>
    </location>
</feature>
<name>A0A8D3Y4L0_9GAMM</name>
<reference evidence="11 13" key="3">
    <citation type="journal article" name="Genome Announc.">
        <title>Complete Genome Sequence of Pseudomonas balearica DSM 6083T.</title>
        <authorList>
            <person name="Bennasar-Figueras A."/>
            <person name="Salva-Serra F."/>
            <person name="Jaen-Luchoro D."/>
            <person name="Segui C."/>
            <person name="Aliaga F."/>
            <person name="Busquets A."/>
            <person name="Gomila M."/>
            <person name="Moore E.R."/>
            <person name="Lalucat J."/>
        </authorList>
    </citation>
    <scope>NUCLEOTIDE SEQUENCE [LARGE SCALE GENOMIC DNA]</scope>
    <source>
        <strain evidence="13">DSM 6083</strain>
        <strain evidence="11">DSM6083</strain>
    </source>
</reference>
<evidence type="ECO:0000313" key="14">
    <source>
        <dbReference type="Proteomes" id="UP000182276"/>
    </source>
</evidence>
<dbReference type="AlphaFoldDB" id="A0A8D3Y4L0"/>
<dbReference type="GeneID" id="77262201"/>
<keyword evidence="2 9" id="KW-0813">Transport</keyword>
<dbReference type="InterPro" id="IPR055348">
    <property type="entry name" value="DctQ"/>
</dbReference>
<dbReference type="EMBL" id="CP007511">
    <property type="protein sequence ID" value="AJE17256.1"/>
    <property type="molecule type" value="Genomic_DNA"/>
</dbReference>
<feature type="transmembrane region" description="Helical" evidence="9">
    <location>
        <begin position="157"/>
        <end position="176"/>
    </location>
</feature>
<evidence type="ECO:0000313" key="13">
    <source>
        <dbReference type="Proteomes" id="UP000031271"/>
    </source>
</evidence>
<dbReference type="Pfam" id="PF04290">
    <property type="entry name" value="DctQ"/>
    <property type="match status" value="1"/>
</dbReference>
<protein>
    <recommendedName>
        <fullName evidence="9">TRAP transporter small permease protein</fullName>
    </recommendedName>
</protein>
<proteinExistence type="inferred from homology"/>
<accession>A0A8D3Y4L0</accession>
<reference evidence="12 14" key="2">
    <citation type="submission" date="2016-10" db="EMBL/GenBank/DDBJ databases">
        <authorList>
            <person name="Varghese N."/>
            <person name="Submissions S."/>
        </authorList>
    </citation>
    <scope>NUCLEOTIDE SEQUENCE [LARGE SCALE GENOMIC DNA]</scope>
    <source>
        <strain evidence="12 14">DSM 6083</strain>
    </source>
</reference>
<keyword evidence="5 9" id="KW-0812">Transmembrane</keyword>
<evidence type="ECO:0000256" key="6">
    <source>
        <dbReference type="ARBA" id="ARBA00022989"/>
    </source>
</evidence>
<keyword evidence="4 9" id="KW-0997">Cell inner membrane</keyword>
<feature type="transmembrane region" description="Helical" evidence="9">
    <location>
        <begin position="79"/>
        <end position="103"/>
    </location>
</feature>
<dbReference type="PANTHER" id="PTHR35011:SF2">
    <property type="entry name" value="2,3-DIKETO-L-GULONATE TRAP TRANSPORTER SMALL PERMEASE PROTEIN YIAM"/>
    <property type="match status" value="1"/>
</dbReference>
<evidence type="ECO:0000256" key="1">
    <source>
        <dbReference type="ARBA" id="ARBA00004429"/>
    </source>
</evidence>
<evidence type="ECO:0000256" key="5">
    <source>
        <dbReference type="ARBA" id="ARBA00022692"/>
    </source>
</evidence>
<evidence type="ECO:0000256" key="2">
    <source>
        <dbReference type="ARBA" id="ARBA00022448"/>
    </source>
</evidence>
<feature type="transmembrane region" description="Helical" evidence="9">
    <location>
        <begin position="15"/>
        <end position="33"/>
    </location>
</feature>
<comment type="similarity">
    <text evidence="8 9">Belongs to the TRAP transporter small permease family.</text>
</comment>
<dbReference type="GO" id="GO:0005886">
    <property type="term" value="C:plasma membrane"/>
    <property type="evidence" value="ECO:0007669"/>
    <property type="project" value="UniProtKB-SubCell"/>
</dbReference>
<keyword evidence="3" id="KW-1003">Cell membrane</keyword>
<comment type="function">
    <text evidence="9">Part of the tripartite ATP-independent periplasmic (TRAP) transport system.</text>
</comment>
<evidence type="ECO:0000259" key="10">
    <source>
        <dbReference type="Pfam" id="PF04290"/>
    </source>
</evidence>
<evidence type="ECO:0000256" key="3">
    <source>
        <dbReference type="ARBA" id="ARBA00022475"/>
    </source>
</evidence>
<evidence type="ECO:0000313" key="11">
    <source>
        <dbReference type="EMBL" id="AJE17256.1"/>
    </source>
</evidence>
<feature type="domain" description="Tripartite ATP-independent periplasmic transporters DctQ component" evidence="10">
    <location>
        <begin position="65"/>
        <end position="184"/>
    </location>
</feature>